<keyword evidence="1 5" id="KW-0032">Aminotransferase</keyword>
<dbReference type="AlphaFoldDB" id="A0A345YNV5"/>
<proteinExistence type="inferred from homology"/>
<dbReference type="RefSeq" id="WP_115413356.1">
    <property type="nucleotide sequence ID" value="NZ_CP031356.1"/>
</dbReference>
<evidence type="ECO:0000256" key="5">
    <source>
        <dbReference type="HAMAP-Rule" id="MF_01107"/>
    </source>
</evidence>
<comment type="similarity">
    <text evidence="5">Belongs to the class-III pyridoxal-phosphate-dependent aminotransferase family. ArgD subfamily.</text>
</comment>
<keyword evidence="2 5" id="KW-0028">Amino-acid biosynthesis</keyword>
<dbReference type="InterPro" id="IPR015422">
    <property type="entry name" value="PyrdxlP-dep_Trfase_small"/>
</dbReference>
<dbReference type="HAMAP" id="MF_01107">
    <property type="entry name" value="ArgD_aminotrans_3"/>
    <property type="match status" value="1"/>
</dbReference>
<comment type="subcellular location">
    <subcellularLocation>
        <location evidence="5">Cytoplasm</location>
    </subcellularLocation>
</comment>
<comment type="catalytic activity">
    <reaction evidence="5">
        <text>N(2)-acetyl-L-ornithine + 2-oxoglutarate = N-acetyl-L-glutamate 5-semialdehyde + L-glutamate</text>
        <dbReference type="Rhea" id="RHEA:18049"/>
        <dbReference type="ChEBI" id="CHEBI:16810"/>
        <dbReference type="ChEBI" id="CHEBI:29123"/>
        <dbReference type="ChEBI" id="CHEBI:29985"/>
        <dbReference type="ChEBI" id="CHEBI:57805"/>
        <dbReference type="EC" id="2.6.1.11"/>
    </reaction>
</comment>
<dbReference type="CDD" id="cd00610">
    <property type="entry name" value="OAT_like"/>
    <property type="match status" value="1"/>
</dbReference>
<evidence type="ECO:0000313" key="9">
    <source>
        <dbReference type="Proteomes" id="UP000254236"/>
    </source>
</evidence>
<feature type="binding site" evidence="5">
    <location>
        <begin position="132"/>
        <end position="133"/>
    </location>
    <ligand>
        <name>pyridoxal 5'-phosphate</name>
        <dbReference type="ChEBI" id="CHEBI:597326"/>
    </ligand>
</feature>
<dbReference type="Proteomes" id="UP000282185">
    <property type="component" value="Unassembled WGS sequence"/>
</dbReference>
<dbReference type="PANTHER" id="PTHR11986">
    <property type="entry name" value="AMINOTRANSFERASE CLASS III"/>
    <property type="match status" value="1"/>
</dbReference>
<dbReference type="KEGG" id="bsau:DWV08_08285"/>
<accession>A0A345YNV5</accession>
<dbReference type="InterPro" id="IPR049704">
    <property type="entry name" value="Aminotrans_3_PPA_site"/>
</dbReference>
<feature type="binding site" evidence="5">
    <location>
        <position position="158"/>
    </location>
    <ligand>
        <name>pyridoxal 5'-phosphate</name>
        <dbReference type="ChEBI" id="CHEBI:597326"/>
    </ligand>
</feature>
<dbReference type="EMBL" id="QSWH01000001">
    <property type="protein sequence ID" value="RRR24624.1"/>
    <property type="molecule type" value="Genomic_DNA"/>
</dbReference>
<dbReference type="Gene3D" id="3.90.1150.10">
    <property type="entry name" value="Aspartate Aminotransferase, domain 1"/>
    <property type="match status" value="1"/>
</dbReference>
<sequence length="434" mass="44519">MSERNATASEHNATTPATGAAHAADGADDYAARYGEALLPVFGAPQKVLARGEGVHVWDTEGTQYLDLLAGIAVNTLGHAHPALLAALSKQAETLGHVSNFFASAPQIELAEKLLELSGAPAGSGVFFANSGTEANEAAFKIARRTGRPRILALANSFHGRTMGALALTSKEAYRAPFEPLPGGVEFLEAGDEQALADALAPGDVAAVFAEPIQGEAGVRPLAPEYLRALRRLTREHGTLLILDEVQTGIGRTGHWFAHQAVEGVQPDVMTLAKGLGGGFPIGAVISMGPAVHDLLQPGQHGTTFGGNPLAAAAGLAVLGTLAEDDLLAHVRRVGAGFTRDVLALDHPLVEGVRGAGLLLGVALRAPLAKEVAAEALAAGFIVNAPDPSTLRLAPPLIITEAELATFTAALPGLLEAVSARAAADADPALEGEH</sequence>
<keyword evidence="3 5" id="KW-0808">Transferase</keyword>
<comment type="pathway">
    <text evidence="5">Amino-acid biosynthesis; L-arginine biosynthesis; N(2)-acetyl-L-ornithine from L-glutamate: step 4/4.</text>
</comment>
<dbReference type="InterPro" id="IPR050103">
    <property type="entry name" value="Class-III_PLP-dep_AT"/>
</dbReference>
<keyword evidence="4 5" id="KW-0663">Pyridoxal phosphate</keyword>
<feature type="binding site" evidence="5">
    <location>
        <position position="304"/>
    </location>
    <ligand>
        <name>pyridoxal 5'-phosphate</name>
        <dbReference type="ChEBI" id="CHEBI:597326"/>
    </ligand>
</feature>
<dbReference type="InterPro" id="IPR005814">
    <property type="entry name" value="Aminotrans_3"/>
</dbReference>
<dbReference type="GO" id="GO:0003992">
    <property type="term" value="F:N2-acetyl-L-ornithine:2-oxoglutarate 5-aminotransferase activity"/>
    <property type="evidence" value="ECO:0007669"/>
    <property type="project" value="UniProtKB-UniRule"/>
</dbReference>
<dbReference type="InterPro" id="IPR004636">
    <property type="entry name" value="AcOrn/SuccOrn_fam"/>
</dbReference>
<dbReference type="GO" id="GO:0005737">
    <property type="term" value="C:cytoplasm"/>
    <property type="evidence" value="ECO:0007669"/>
    <property type="project" value="UniProtKB-SubCell"/>
</dbReference>
<dbReference type="PIRSF" id="PIRSF000521">
    <property type="entry name" value="Transaminase_4ab_Lys_Orn"/>
    <property type="match status" value="1"/>
</dbReference>
<organism evidence="8 10">
    <name type="scientific">Brachybacterium saurashtrense</name>
    <dbReference type="NCBI Taxonomy" id="556288"/>
    <lineage>
        <taxon>Bacteria</taxon>
        <taxon>Bacillati</taxon>
        <taxon>Actinomycetota</taxon>
        <taxon>Actinomycetes</taxon>
        <taxon>Micrococcales</taxon>
        <taxon>Dermabacteraceae</taxon>
        <taxon>Brachybacterium</taxon>
    </lineage>
</organism>
<dbReference type="FunFam" id="3.40.640.10:FF:000004">
    <property type="entry name" value="Acetylornithine aminotransferase"/>
    <property type="match status" value="1"/>
</dbReference>
<evidence type="ECO:0000313" key="8">
    <source>
        <dbReference type="EMBL" id="RRR24624.1"/>
    </source>
</evidence>
<evidence type="ECO:0000256" key="3">
    <source>
        <dbReference type="ARBA" id="ARBA00022679"/>
    </source>
</evidence>
<feature type="compositionally biased region" description="Low complexity" evidence="6">
    <location>
        <begin position="13"/>
        <end position="22"/>
    </location>
</feature>
<dbReference type="NCBIfam" id="NF002325">
    <property type="entry name" value="PRK01278.1"/>
    <property type="match status" value="1"/>
</dbReference>
<dbReference type="SUPFAM" id="SSF53383">
    <property type="entry name" value="PLP-dependent transferases"/>
    <property type="match status" value="1"/>
</dbReference>
<dbReference type="Proteomes" id="UP000254236">
    <property type="component" value="Chromosome"/>
</dbReference>
<comment type="cofactor">
    <cofactor evidence="5">
        <name>pyridoxal 5'-phosphate</name>
        <dbReference type="ChEBI" id="CHEBI:597326"/>
    </cofactor>
    <text evidence="5">Binds 1 pyridoxal phosphate per subunit.</text>
</comment>
<dbReference type="GO" id="GO:0006526">
    <property type="term" value="P:L-arginine biosynthetic process"/>
    <property type="evidence" value="ECO:0007669"/>
    <property type="project" value="UniProtKB-UniRule"/>
</dbReference>
<dbReference type="Pfam" id="PF00202">
    <property type="entry name" value="Aminotran_3"/>
    <property type="match status" value="1"/>
</dbReference>
<feature type="modified residue" description="N6-(pyridoxal phosphate)lysine" evidence="5">
    <location>
        <position position="274"/>
    </location>
</feature>
<evidence type="ECO:0000256" key="1">
    <source>
        <dbReference type="ARBA" id="ARBA00022576"/>
    </source>
</evidence>
<reference evidence="7 9" key="1">
    <citation type="submission" date="2018-07" db="EMBL/GenBank/DDBJ databases">
        <title>Brachybacterium saurashtrense DSM 23186 genome sequence.</title>
        <authorList>
            <person name="Guo L."/>
        </authorList>
    </citation>
    <scope>NUCLEOTIDE SEQUENCE [LARGE SCALE GENOMIC DNA]</scope>
    <source>
        <strain evidence="7 9">DSM 23186</strain>
    </source>
</reference>
<name>A0A345YNV5_9MICO</name>
<comment type="miscellaneous">
    <text evidence="5">May also have succinyldiaminopimelate aminotransferase activity, thus carrying out the corresponding step in lysine biosynthesis.</text>
</comment>
<keyword evidence="5" id="KW-0055">Arginine biosynthesis</keyword>
<feature type="compositionally biased region" description="Polar residues" evidence="6">
    <location>
        <begin position="1"/>
        <end position="12"/>
    </location>
</feature>
<feature type="region of interest" description="Disordered" evidence="6">
    <location>
        <begin position="1"/>
        <end position="22"/>
    </location>
</feature>
<feature type="binding site" evidence="5">
    <location>
        <position position="303"/>
    </location>
    <ligand>
        <name>N(2)-acetyl-L-ornithine</name>
        <dbReference type="ChEBI" id="CHEBI:57805"/>
    </ligand>
</feature>
<keyword evidence="5" id="KW-0963">Cytoplasm</keyword>
<comment type="subunit">
    <text evidence="5">Homodimer.</text>
</comment>
<dbReference type="GO" id="GO:0042802">
    <property type="term" value="F:identical protein binding"/>
    <property type="evidence" value="ECO:0007669"/>
    <property type="project" value="TreeGrafter"/>
</dbReference>
<dbReference type="GO" id="GO:0030170">
    <property type="term" value="F:pyridoxal phosphate binding"/>
    <property type="evidence" value="ECO:0007669"/>
    <property type="project" value="InterPro"/>
</dbReference>
<dbReference type="Gene3D" id="3.40.640.10">
    <property type="entry name" value="Type I PLP-dependent aspartate aminotransferase-like (Major domain)"/>
    <property type="match status" value="1"/>
</dbReference>
<protein>
    <recommendedName>
        <fullName evidence="5">Acetylornithine aminotransferase</fullName>
        <shortName evidence="5">ACOAT</shortName>
        <ecNumber evidence="5">2.6.1.11</ecNumber>
    </recommendedName>
</protein>
<evidence type="ECO:0000256" key="4">
    <source>
        <dbReference type="ARBA" id="ARBA00022898"/>
    </source>
</evidence>
<feature type="binding site" evidence="5">
    <location>
        <begin position="244"/>
        <end position="247"/>
    </location>
    <ligand>
        <name>pyridoxal 5'-phosphate</name>
        <dbReference type="ChEBI" id="CHEBI:597326"/>
    </ligand>
</feature>
<dbReference type="EC" id="2.6.1.11" evidence="5"/>
<dbReference type="PANTHER" id="PTHR11986:SF79">
    <property type="entry name" value="ACETYLORNITHINE AMINOTRANSFERASE, MITOCHONDRIAL"/>
    <property type="match status" value="1"/>
</dbReference>
<dbReference type="InterPro" id="IPR015424">
    <property type="entry name" value="PyrdxlP-dep_Trfase"/>
</dbReference>
<feature type="binding site" evidence="5">
    <location>
        <position position="161"/>
    </location>
    <ligand>
        <name>N(2)-acetyl-L-ornithine</name>
        <dbReference type="ChEBI" id="CHEBI:57805"/>
    </ligand>
</feature>
<evidence type="ECO:0000256" key="2">
    <source>
        <dbReference type="ARBA" id="ARBA00022605"/>
    </source>
</evidence>
<gene>
    <name evidence="5" type="primary">argD</name>
    <name evidence="7" type="ORF">DWV08_08285</name>
    <name evidence="8" type="ORF">DXU92_00030</name>
</gene>
<dbReference type="OrthoDB" id="3246809at2"/>
<dbReference type="EMBL" id="CP031356">
    <property type="protein sequence ID" value="AXK45607.1"/>
    <property type="molecule type" value="Genomic_DNA"/>
</dbReference>
<dbReference type="InterPro" id="IPR015421">
    <property type="entry name" value="PyrdxlP-dep_Trfase_major"/>
</dbReference>
<dbReference type="NCBIfam" id="TIGR00707">
    <property type="entry name" value="argD"/>
    <property type="match status" value="1"/>
</dbReference>
<keyword evidence="9" id="KW-1185">Reference proteome</keyword>
<evidence type="ECO:0000313" key="7">
    <source>
        <dbReference type="EMBL" id="AXK45607.1"/>
    </source>
</evidence>
<evidence type="ECO:0000313" key="10">
    <source>
        <dbReference type="Proteomes" id="UP000282185"/>
    </source>
</evidence>
<reference evidence="8 10" key="2">
    <citation type="submission" date="2018-08" db="EMBL/GenBank/DDBJ databases">
        <title>Brachybacterium saurashtrense DSM 23186.</title>
        <authorList>
            <person name="Li Y."/>
        </authorList>
    </citation>
    <scope>NUCLEOTIDE SEQUENCE [LARGE SCALE GENOMIC DNA]</scope>
    <source>
        <strain evidence="8 10">DSM 23186</strain>
    </source>
</reference>
<dbReference type="PROSITE" id="PS00600">
    <property type="entry name" value="AA_TRANSFER_CLASS_3"/>
    <property type="match status" value="1"/>
</dbReference>
<dbReference type="NCBIfam" id="NF002874">
    <property type="entry name" value="PRK03244.1"/>
    <property type="match status" value="1"/>
</dbReference>
<evidence type="ECO:0000256" key="6">
    <source>
        <dbReference type="SAM" id="MobiDB-lite"/>
    </source>
</evidence>